<comment type="function">
    <text evidence="6">Catalyzes the transfer of a ribosyl phosphate group from 5-phosphoribose 1-diphosphate to orotate, leading to the formation of orotidine monophosphate (OMP).</text>
</comment>
<dbReference type="HAMAP" id="MF_01208">
    <property type="entry name" value="PyrE"/>
    <property type="match status" value="1"/>
</dbReference>
<reference evidence="8" key="2">
    <citation type="submission" date="2020-09" db="EMBL/GenBank/DDBJ databases">
        <authorList>
            <person name="Sun Q."/>
            <person name="Kim S."/>
        </authorList>
    </citation>
    <scope>NUCLEOTIDE SEQUENCE</scope>
    <source>
        <strain evidence="8">KCTC 42650</strain>
    </source>
</reference>
<dbReference type="Proteomes" id="UP000626220">
    <property type="component" value="Unassembled WGS sequence"/>
</dbReference>
<evidence type="ECO:0000259" key="7">
    <source>
        <dbReference type="Pfam" id="PF00156"/>
    </source>
</evidence>
<dbReference type="RefSeq" id="WP_189680748.1">
    <property type="nucleotide sequence ID" value="NZ_BNCJ01000007.1"/>
</dbReference>
<dbReference type="GO" id="GO:0000287">
    <property type="term" value="F:magnesium ion binding"/>
    <property type="evidence" value="ECO:0007669"/>
    <property type="project" value="UniProtKB-UniRule"/>
</dbReference>
<name>A0A8J3GZF6_9RHOB</name>
<evidence type="ECO:0000256" key="5">
    <source>
        <dbReference type="ARBA" id="ARBA00022975"/>
    </source>
</evidence>
<feature type="binding site" description="in other chain" evidence="6">
    <location>
        <begin position="124"/>
        <end position="132"/>
    </location>
    <ligand>
        <name>5-phospho-alpha-D-ribose 1-diphosphate</name>
        <dbReference type="ChEBI" id="CHEBI:58017"/>
        <note>ligand shared between dimeric partners</note>
    </ligand>
</feature>
<dbReference type="Gene3D" id="3.40.50.2020">
    <property type="match status" value="1"/>
</dbReference>
<feature type="binding site" evidence="6">
    <location>
        <position position="104"/>
    </location>
    <ligand>
        <name>5-phospho-alpha-D-ribose 1-diphosphate</name>
        <dbReference type="ChEBI" id="CHEBI:58017"/>
        <note>ligand shared between dimeric partners</note>
    </ligand>
</feature>
<feature type="domain" description="Phosphoribosyltransferase" evidence="7">
    <location>
        <begin position="64"/>
        <end position="154"/>
    </location>
</feature>
<comment type="caution">
    <text evidence="8">The sequence shown here is derived from an EMBL/GenBank/DDBJ whole genome shotgun (WGS) entry which is preliminary data.</text>
</comment>
<dbReference type="CDD" id="cd06223">
    <property type="entry name" value="PRTases_typeI"/>
    <property type="match status" value="1"/>
</dbReference>
<dbReference type="Pfam" id="PF00156">
    <property type="entry name" value="Pribosyltran"/>
    <property type="match status" value="1"/>
</dbReference>
<dbReference type="GO" id="GO:0044205">
    <property type="term" value="P:'de novo' UMP biosynthetic process"/>
    <property type="evidence" value="ECO:0007669"/>
    <property type="project" value="UniProtKB-UniRule"/>
</dbReference>
<dbReference type="InterPro" id="IPR000836">
    <property type="entry name" value="PRTase_dom"/>
</dbReference>
<evidence type="ECO:0000256" key="1">
    <source>
        <dbReference type="ARBA" id="ARBA00004889"/>
    </source>
</evidence>
<comment type="subunit">
    <text evidence="6">Homodimer.</text>
</comment>
<keyword evidence="6" id="KW-0460">Magnesium</keyword>
<dbReference type="GO" id="GO:0004588">
    <property type="term" value="F:orotate phosphoribosyltransferase activity"/>
    <property type="evidence" value="ECO:0007669"/>
    <property type="project" value="UniProtKB-UniRule"/>
</dbReference>
<feature type="binding site" description="in other chain" evidence="6">
    <location>
        <position position="99"/>
    </location>
    <ligand>
        <name>5-phospho-alpha-D-ribose 1-diphosphate</name>
        <dbReference type="ChEBI" id="CHEBI:58017"/>
        <note>ligand shared between dimeric partners</note>
    </ligand>
</feature>
<feature type="binding site" evidence="6">
    <location>
        <position position="128"/>
    </location>
    <ligand>
        <name>orotate</name>
        <dbReference type="ChEBI" id="CHEBI:30839"/>
    </ligand>
</feature>
<dbReference type="PANTHER" id="PTHR19278:SF9">
    <property type="entry name" value="URIDINE 5'-MONOPHOSPHATE SYNTHASE"/>
    <property type="match status" value="1"/>
</dbReference>
<dbReference type="SUPFAM" id="SSF53271">
    <property type="entry name" value="PRTase-like"/>
    <property type="match status" value="1"/>
</dbReference>
<evidence type="ECO:0000313" key="9">
    <source>
        <dbReference type="Proteomes" id="UP000626220"/>
    </source>
</evidence>
<keyword evidence="9" id="KW-1185">Reference proteome</keyword>
<dbReference type="AlphaFoldDB" id="A0A8J3GZF6"/>
<evidence type="ECO:0000256" key="4">
    <source>
        <dbReference type="ARBA" id="ARBA00022679"/>
    </source>
</evidence>
<gene>
    <name evidence="6 8" type="primary">pyrE</name>
    <name evidence="8" type="ORF">GCM10017056_28390</name>
</gene>
<comment type="similarity">
    <text evidence="6">Belongs to the purine/pyrimidine phosphoribosyltransferase family. PyrE subfamily.</text>
</comment>
<proteinExistence type="inferred from homology"/>
<evidence type="ECO:0000313" key="8">
    <source>
        <dbReference type="EMBL" id="GHF55124.1"/>
    </source>
</evidence>
<dbReference type="GO" id="GO:0019856">
    <property type="term" value="P:pyrimidine nucleobase biosynthetic process"/>
    <property type="evidence" value="ECO:0007669"/>
    <property type="project" value="TreeGrafter"/>
</dbReference>
<keyword evidence="5 6" id="KW-0665">Pyrimidine biosynthesis</keyword>
<evidence type="ECO:0000256" key="2">
    <source>
        <dbReference type="ARBA" id="ARBA00011971"/>
    </source>
</evidence>
<dbReference type="InterPro" id="IPR004467">
    <property type="entry name" value="Or_phspho_trans_dom"/>
</dbReference>
<feature type="binding site" evidence="6">
    <location>
        <position position="98"/>
    </location>
    <ligand>
        <name>5-phospho-alpha-D-ribose 1-diphosphate</name>
        <dbReference type="ChEBI" id="CHEBI:58017"/>
        <note>ligand shared between dimeric partners</note>
    </ligand>
</feature>
<comment type="catalytic activity">
    <reaction evidence="6">
        <text>orotidine 5'-phosphate + diphosphate = orotate + 5-phospho-alpha-D-ribose 1-diphosphate</text>
        <dbReference type="Rhea" id="RHEA:10380"/>
        <dbReference type="ChEBI" id="CHEBI:30839"/>
        <dbReference type="ChEBI" id="CHEBI:33019"/>
        <dbReference type="ChEBI" id="CHEBI:57538"/>
        <dbReference type="ChEBI" id="CHEBI:58017"/>
        <dbReference type="EC" id="2.4.2.10"/>
    </reaction>
</comment>
<sequence>MKTTPEQARTAARLLVEAGALQFNDEVPFTYTSGLRGPVYVDCRRLIAFPAIRGALMDMMVEQLKDEPFDVIAGGETAGIPFAAFVAERMNLPMAYIRKKPKGHGRGARIEGIVNPGDRVLLVEDMATDGGSKVSFVEAVREAEGVCNHSAVPFFYGSFPGADERLAEHGITLHRLCTWADVLALCEDEKRLSPERIASIRAFLDNPDGWRAERGFA</sequence>
<protein>
    <recommendedName>
        <fullName evidence="2 6">Orotate phosphoribosyltransferase</fullName>
        <shortName evidence="6">OPRT</shortName>
        <shortName evidence="6">OPRTase</shortName>
        <ecNumber evidence="2 6">2.4.2.10</ecNumber>
    </recommendedName>
</protein>
<dbReference type="NCBIfam" id="TIGR00336">
    <property type="entry name" value="pyrE"/>
    <property type="match status" value="1"/>
</dbReference>
<comment type="pathway">
    <text evidence="1 6">Pyrimidine metabolism; UMP biosynthesis via de novo pathway; UMP from orotate: step 1/2.</text>
</comment>
<dbReference type="UniPathway" id="UPA00070">
    <property type="reaction ID" value="UER00119"/>
</dbReference>
<dbReference type="NCBIfam" id="NF001729">
    <property type="entry name" value="PRK00455.1-3"/>
    <property type="match status" value="1"/>
</dbReference>
<evidence type="ECO:0000256" key="3">
    <source>
        <dbReference type="ARBA" id="ARBA00022676"/>
    </source>
</evidence>
<dbReference type="InterPro" id="IPR029057">
    <property type="entry name" value="PRTase-like"/>
</dbReference>
<organism evidence="8 9">
    <name type="scientific">Seohaeicola zhoushanensis</name>
    <dbReference type="NCBI Taxonomy" id="1569283"/>
    <lineage>
        <taxon>Bacteria</taxon>
        <taxon>Pseudomonadati</taxon>
        <taxon>Pseudomonadota</taxon>
        <taxon>Alphaproteobacteria</taxon>
        <taxon>Rhodobacterales</taxon>
        <taxon>Roseobacteraceae</taxon>
        <taxon>Seohaeicola</taxon>
    </lineage>
</organism>
<dbReference type="PANTHER" id="PTHR19278">
    <property type="entry name" value="OROTATE PHOSPHORIBOSYLTRANSFERASE"/>
    <property type="match status" value="1"/>
</dbReference>
<comment type="caution">
    <text evidence="6">Lacks conserved residue(s) required for the propagation of feature annotation.</text>
</comment>
<dbReference type="EMBL" id="BNCJ01000007">
    <property type="protein sequence ID" value="GHF55124.1"/>
    <property type="molecule type" value="Genomic_DNA"/>
</dbReference>
<keyword evidence="4 6" id="KW-0808">Transferase</keyword>
<reference evidence="8" key="1">
    <citation type="journal article" date="2014" name="Int. J. Syst. Evol. Microbiol.">
        <title>Complete genome sequence of Corynebacterium casei LMG S-19264T (=DSM 44701T), isolated from a smear-ripened cheese.</title>
        <authorList>
            <consortium name="US DOE Joint Genome Institute (JGI-PGF)"/>
            <person name="Walter F."/>
            <person name="Albersmeier A."/>
            <person name="Kalinowski J."/>
            <person name="Ruckert C."/>
        </authorList>
    </citation>
    <scope>NUCLEOTIDE SEQUENCE</scope>
    <source>
        <strain evidence="8">KCTC 42650</strain>
    </source>
</reference>
<accession>A0A8J3GZF6</accession>
<evidence type="ECO:0000256" key="6">
    <source>
        <dbReference type="HAMAP-Rule" id="MF_01208"/>
    </source>
</evidence>
<comment type="cofactor">
    <cofactor evidence="6">
        <name>Mg(2+)</name>
        <dbReference type="ChEBI" id="CHEBI:18420"/>
    </cofactor>
</comment>
<feature type="binding site" evidence="6">
    <location>
        <position position="102"/>
    </location>
    <ligand>
        <name>5-phospho-alpha-D-ribose 1-diphosphate</name>
        <dbReference type="ChEBI" id="CHEBI:58017"/>
        <note>ligand shared between dimeric partners</note>
    </ligand>
</feature>
<dbReference type="EC" id="2.4.2.10" evidence="2 6"/>
<keyword evidence="3 6" id="KW-0328">Glycosyltransferase</keyword>
<dbReference type="InterPro" id="IPR023031">
    <property type="entry name" value="OPRT"/>
</dbReference>